<feature type="domain" description="NodB homology" evidence="3">
    <location>
        <begin position="70"/>
        <end position="249"/>
    </location>
</feature>
<dbReference type="CDD" id="cd10917">
    <property type="entry name" value="CE4_NodB_like_6s_7s"/>
    <property type="match status" value="2"/>
</dbReference>
<dbReference type="Pfam" id="PF01522">
    <property type="entry name" value="Polysacc_deac_1"/>
    <property type="match status" value="2"/>
</dbReference>
<reference evidence="4 5" key="1">
    <citation type="submission" date="2019-12" db="EMBL/GenBank/DDBJ databases">
        <title>Paenibacillus sp. nov., an endophytic bacterium isolated from the stem of Dendrobium.</title>
        <authorList>
            <person name="Zhao R."/>
        </authorList>
    </citation>
    <scope>NUCLEOTIDE SEQUENCE [LARGE SCALE GENOMIC DNA]</scope>
    <source>
        <strain evidence="4 5">HJL G12</strain>
    </source>
</reference>
<dbReference type="Proteomes" id="UP000460318">
    <property type="component" value="Unassembled WGS sequence"/>
</dbReference>
<evidence type="ECO:0000256" key="2">
    <source>
        <dbReference type="ARBA" id="ARBA00022801"/>
    </source>
</evidence>
<proteinExistence type="predicted"/>
<evidence type="ECO:0000259" key="3">
    <source>
        <dbReference type="PROSITE" id="PS51677"/>
    </source>
</evidence>
<protein>
    <submittedName>
        <fullName evidence="4">Polysaccharide deacetylase family protein</fullName>
    </submittedName>
</protein>
<keyword evidence="2" id="KW-0378">Hydrolase</keyword>
<evidence type="ECO:0000256" key="1">
    <source>
        <dbReference type="ARBA" id="ARBA00022723"/>
    </source>
</evidence>
<dbReference type="AlphaFoldDB" id="A0A7X3LKD0"/>
<dbReference type="InterPro" id="IPR011330">
    <property type="entry name" value="Glyco_hydro/deAcase_b/a-brl"/>
</dbReference>
<dbReference type="SUPFAM" id="SSF88713">
    <property type="entry name" value="Glycoside hydrolase/deacetylase"/>
    <property type="match status" value="2"/>
</dbReference>
<dbReference type="GO" id="GO:0046872">
    <property type="term" value="F:metal ion binding"/>
    <property type="evidence" value="ECO:0007669"/>
    <property type="project" value="UniProtKB-KW"/>
</dbReference>
<keyword evidence="1" id="KW-0479">Metal-binding</keyword>
<dbReference type="InterPro" id="IPR050248">
    <property type="entry name" value="Polysacc_deacetylase_ArnD"/>
</dbReference>
<evidence type="ECO:0000313" key="5">
    <source>
        <dbReference type="Proteomes" id="UP000460318"/>
    </source>
</evidence>
<organism evidence="4 5">
    <name type="scientific">Paenibacillus dendrobii</name>
    <dbReference type="NCBI Taxonomy" id="2691084"/>
    <lineage>
        <taxon>Bacteria</taxon>
        <taxon>Bacillati</taxon>
        <taxon>Bacillota</taxon>
        <taxon>Bacilli</taxon>
        <taxon>Bacillales</taxon>
        <taxon>Paenibacillaceae</taxon>
        <taxon>Paenibacillus</taxon>
    </lineage>
</organism>
<sequence>MQVSKVKRPGRKAFTLLLLALVFTFLPGCGLFGGEKGEIGTDKQPQVQQPVTKFTGAKSRAISYVYTTKRELALTFNGMADRGTMTKLLDELDRYRIKATFFLPGMRVAEEPDIAQDIKSRGHEIENNTLNGLDLSKLTYDQMYKEIRLANQVIEKETGAAPRYVRTKTGTYNDDIRLAAAHNGQSAVISYSLFLHNWNQETELQKKQYIRKYINRGGIITLDIEENKQLEENISLIAAAAKDVGYTFVPLSNLVAEGSERKPLEEIAGYDAAKPNADYHQVPYNLIYRKETPRKEIALSFDDWGTDYTITHILDILDKYQIKASFFLRADGVEKNPNLARAIAEAGHDVGNHTYSHPVLDTQTAEQLQNEVVKAHQVITEAIQQKPAMIFRPPTGEINEAEARMISAAGYHTIADFDVDPNDWNRSRTADQIVKTITEQTRSGSIILLHMLDDLHTIEALPEAIEKLKGKGYTFVRVSDLLNP</sequence>
<keyword evidence="5" id="KW-1185">Reference proteome</keyword>
<dbReference type="GO" id="GO:0016810">
    <property type="term" value="F:hydrolase activity, acting on carbon-nitrogen (but not peptide) bonds"/>
    <property type="evidence" value="ECO:0007669"/>
    <property type="project" value="InterPro"/>
</dbReference>
<dbReference type="EMBL" id="WUBI01000004">
    <property type="protein sequence ID" value="MWV46354.1"/>
    <property type="molecule type" value="Genomic_DNA"/>
</dbReference>
<evidence type="ECO:0000313" key="4">
    <source>
        <dbReference type="EMBL" id="MWV46354.1"/>
    </source>
</evidence>
<dbReference type="PANTHER" id="PTHR10587">
    <property type="entry name" value="GLYCOSYL TRANSFERASE-RELATED"/>
    <property type="match status" value="1"/>
</dbReference>
<dbReference type="Gene3D" id="3.20.20.370">
    <property type="entry name" value="Glycoside hydrolase/deacetylase"/>
    <property type="match status" value="2"/>
</dbReference>
<name>A0A7X3LKD0_9BACL</name>
<dbReference type="InterPro" id="IPR002509">
    <property type="entry name" value="NODB_dom"/>
</dbReference>
<accession>A0A7X3LKD0</accession>
<dbReference type="PANTHER" id="PTHR10587:SF133">
    <property type="entry name" value="CHITIN DEACETYLASE 1-RELATED"/>
    <property type="match status" value="1"/>
</dbReference>
<dbReference type="GO" id="GO:0016020">
    <property type="term" value="C:membrane"/>
    <property type="evidence" value="ECO:0007669"/>
    <property type="project" value="TreeGrafter"/>
</dbReference>
<dbReference type="GO" id="GO:0005975">
    <property type="term" value="P:carbohydrate metabolic process"/>
    <property type="evidence" value="ECO:0007669"/>
    <property type="project" value="InterPro"/>
</dbReference>
<gene>
    <name evidence="4" type="ORF">GRF59_22375</name>
</gene>
<comment type="caution">
    <text evidence="4">The sequence shown here is derived from an EMBL/GenBank/DDBJ whole genome shotgun (WGS) entry which is preliminary data.</text>
</comment>
<dbReference type="PROSITE" id="PS51677">
    <property type="entry name" value="NODB"/>
    <property type="match status" value="2"/>
</dbReference>
<feature type="domain" description="NodB homology" evidence="3">
    <location>
        <begin position="295"/>
        <end position="476"/>
    </location>
</feature>